<dbReference type="GO" id="GO:0005576">
    <property type="term" value="C:extracellular region"/>
    <property type="evidence" value="ECO:0007669"/>
    <property type="project" value="InterPro"/>
</dbReference>
<evidence type="ECO:0000256" key="4">
    <source>
        <dbReference type="ARBA" id="ARBA00023157"/>
    </source>
</evidence>
<proteinExistence type="predicted"/>
<feature type="domain" description="Chitin-binding type-2" evidence="8">
    <location>
        <begin position="490"/>
        <end position="554"/>
    </location>
</feature>
<dbReference type="PROSITE" id="PS01187">
    <property type="entry name" value="EGF_CA"/>
    <property type="match status" value="1"/>
</dbReference>
<dbReference type="PROSITE" id="PS00010">
    <property type="entry name" value="ASX_HYDROXYL"/>
    <property type="match status" value="2"/>
</dbReference>
<feature type="disulfide bond" evidence="6">
    <location>
        <begin position="269"/>
        <end position="278"/>
    </location>
</feature>
<reference evidence="9" key="1">
    <citation type="submission" date="2021-02" db="EMBL/GenBank/DDBJ databases">
        <authorList>
            <person name="Nowell W R."/>
        </authorList>
    </citation>
    <scope>NUCLEOTIDE SEQUENCE</scope>
</reference>
<dbReference type="PROSITE" id="PS51257">
    <property type="entry name" value="PROKAR_LIPOPROTEIN"/>
    <property type="match status" value="1"/>
</dbReference>
<keyword evidence="5" id="KW-0325">Glycoprotein</keyword>
<dbReference type="PROSITE" id="PS50026">
    <property type="entry name" value="EGF_3"/>
    <property type="match status" value="6"/>
</dbReference>
<evidence type="ECO:0000256" key="3">
    <source>
        <dbReference type="ARBA" id="ARBA00022737"/>
    </source>
</evidence>
<dbReference type="InterPro" id="IPR036508">
    <property type="entry name" value="Chitin-bd_dom_sf"/>
</dbReference>
<dbReference type="GO" id="GO:0045197">
    <property type="term" value="P:establishment or maintenance of epithelial cell apical/basal polarity"/>
    <property type="evidence" value="ECO:0007669"/>
    <property type="project" value="TreeGrafter"/>
</dbReference>
<dbReference type="SMART" id="SM00181">
    <property type="entry name" value="EGF"/>
    <property type="match status" value="10"/>
</dbReference>
<gene>
    <name evidence="9" type="ORF">OVA965_LOCUS727</name>
    <name evidence="10" type="ORF">TMI583_LOCUS727</name>
</gene>
<evidence type="ECO:0000259" key="7">
    <source>
        <dbReference type="PROSITE" id="PS50026"/>
    </source>
</evidence>
<dbReference type="FunFam" id="2.10.25.10:FF:000472">
    <property type="entry name" value="Uncharacterized protein, isoform A"/>
    <property type="match status" value="2"/>
</dbReference>
<evidence type="ECO:0000313" key="10">
    <source>
        <dbReference type="EMBL" id="CAF3505000.1"/>
    </source>
</evidence>
<dbReference type="InterPro" id="IPR018097">
    <property type="entry name" value="EGF_Ca-bd_CS"/>
</dbReference>
<dbReference type="Pfam" id="PF00008">
    <property type="entry name" value="EGF"/>
    <property type="match status" value="4"/>
</dbReference>
<evidence type="ECO:0000256" key="1">
    <source>
        <dbReference type="ARBA" id="ARBA00022536"/>
    </source>
</evidence>
<dbReference type="InterPro" id="IPR051022">
    <property type="entry name" value="Notch_Cell-Fate_Det"/>
</dbReference>
<comment type="caution">
    <text evidence="6">Lacks conserved residue(s) required for the propagation of feature annotation.</text>
</comment>
<dbReference type="InterPro" id="IPR000742">
    <property type="entry name" value="EGF"/>
</dbReference>
<dbReference type="GO" id="GO:0007157">
    <property type="term" value="P:heterophilic cell-cell adhesion via plasma membrane cell adhesion molecules"/>
    <property type="evidence" value="ECO:0007669"/>
    <property type="project" value="TreeGrafter"/>
</dbReference>
<dbReference type="PROSITE" id="PS01186">
    <property type="entry name" value="EGF_2"/>
    <property type="match status" value="6"/>
</dbReference>
<keyword evidence="2" id="KW-0732">Signal</keyword>
<dbReference type="InterPro" id="IPR000152">
    <property type="entry name" value="EGF-type_Asp/Asn_hydroxyl_site"/>
</dbReference>
<dbReference type="PRINTS" id="PR00010">
    <property type="entry name" value="EGFBLOOD"/>
</dbReference>
<dbReference type="GO" id="GO:0005886">
    <property type="term" value="C:plasma membrane"/>
    <property type="evidence" value="ECO:0007669"/>
    <property type="project" value="TreeGrafter"/>
</dbReference>
<feature type="disulfide bond" evidence="6">
    <location>
        <begin position="342"/>
        <end position="351"/>
    </location>
</feature>
<dbReference type="PROSITE" id="PS00022">
    <property type="entry name" value="EGF_1"/>
    <property type="match status" value="6"/>
</dbReference>
<evidence type="ECO:0000313" key="9">
    <source>
        <dbReference type="EMBL" id="CAF0729966.1"/>
    </source>
</evidence>
<feature type="disulfide bond" evidence="6">
    <location>
        <begin position="477"/>
        <end position="486"/>
    </location>
</feature>
<dbReference type="PANTHER" id="PTHR24049">
    <property type="entry name" value="CRUMBS FAMILY MEMBER"/>
    <property type="match status" value="1"/>
</dbReference>
<feature type="domain" description="EGF-like" evidence="7">
    <location>
        <begin position="354"/>
        <end position="390"/>
    </location>
</feature>
<dbReference type="SUPFAM" id="SSF57625">
    <property type="entry name" value="Invertebrate chitin-binding proteins"/>
    <property type="match status" value="1"/>
</dbReference>
<feature type="disulfide bond" evidence="6">
    <location>
        <begin position="228"/>
        <end position="237"/>
    </location>
</feature>
<dbReference type="EMBL" id="CAJNOK010000110">
    <property type="protein sequence ID" value="CAF0729966.1"/>
    <property type="molecule type" value="Genomic_DNA"/>
</dbReference>
<feature type="domain" description="EGF-like" evidence="7">
    <location>
        <begin position="241"/>
        <end position="279"/>
    </location>
</feature>
<feature type="domain" description="EGF-like" evidence="7">
    <location>
        <begin position="316"/>
        <end position="352"/>
    </location>
</feature>
<keyword evidence="1 6" id="KW-0245">EGF-like domain</keyword>
<dbReference type="EMBL" id="CAJOBA010000110">
    <property type="protein sequence ID" value="CAF3505000.1"/>
    <property type="molecule type" value="Genomic_DNA"/>
</dbReference>
<feature type="domain" description="EGF-like" evidence="7">
    <location>
        <begin position="450"/>
        <end position="487"/>
    </location>
</feature>
<evidence type="ECO:0000259" key="8">
    <source>
        <dbReference type="PROSITE" id="PS50940"/>
    </source>
</evidence>
<dbReference type="GO" id="GO:0008061">
    <property type="term" value="F:chitin binding"/>
    <property type="evidence" value="ECO:0007669"/>
    <property type="project" value="InterPro"/>
</dbReference>
<feature type="disulfide bond" evidence="6">
    <location>
        <begin position="207"/>
        <end position="217"/>
    </location>
</feature>
<keyword evidence="3" id="KW-0677">Repeat</keyword>
<dbReference type="AlphaFoldDB" id="A0A8S2CSB4"/>
<sequence>MCNKHGTCLQSSTTTFACQCESGFRGPTYPCQSAPCGSGKCFPTNQQTVPYYCQCPNGENMVSRCPDPNPCSINPCGPGDCEVNPKFPNGYLCKCFDKSINIQLTTCPQPKNPCITMPCGKAATCVPLHLAPNGYICFCGSEPNAAFIDKCPTSSLLCDTSSCKNGGTCLPFSPNDPRCNSVQAGSTCCQCSAGFTGAHCETNMDECSSNPCQNGQCINGINQYTCKCYEGFKGDRCDVQVTSGCTTSSCGSGMCYQLSDTGAQFICICPDGTFGSTCVNASANTDKTSFNGLTFPMLPTTAATTLDYRSYPSYGKMTGCMSDSCKNGGTCVSLGSTVTCRCKPGFTGAYCESAINECASNPCLFGGTCYDMENAYACFCPDRMFRPQCLPPTDKVSSGQTSSSLPANNPQKSVSGCMCQNGGICYGNSKTCICLNGFTGTFCEYSGGSVGTPCRQIVCQNGGTCQESPGQIAICICKPGYSGSSCESEYFRCRNNGRFADAPGCSQGKYFECVYVGQYDLGLPNGVLYSRSCPSGLRFNANYDRCDYPSAVQC</sequence>
<evidence type="ECO:0000256" key="2">
    <source>
        <dbReference type="ARBA" id="ARBA00022729"/>
    </source>
</evidence>
<feature type="disulfide bond" evidence="6">
    <location>
        <begin position="250"/>
        <end position="267"/>
    </location>
</feature>
<dbReference type="Proteomes" id="UP000682733">
    <property type="component" value="Unassembled WGS sequence"/>
</dbReference>
<name>A0A8S2CSB4_9BILA</name>
<dbReference type="Gene3D" id="2.10.25.10">
    <property type="entry name" value="Laminin"/>
    <property type="match status" value="6"/>
</dbReference>
<organism evidence="9 11">
    <name type="scientific">Didymodactylos carnosus</name>
    <dbReference type="NCBI Taxonomy" id="1234261"/>
    <lineage>
        <taxon>Eukaryota</taxon>
        <taxon>Metazoa</taxon>
        <taxon>Spiralia</taxon>
        <taxon>Gnathifera</taxon>
        <taxon>Rotifera</taxon>
        <taxon>Eurotatoria</taxon>
        <taxon>Bdelloidea</taxon>
        <taxon>Philodinida</taxon>
        <taxon>Philodinidae</taxon>
        <taxon>Didymodactylos</taxon>
    </lineage>
</organism>
<dbReference type="InterPro" id="IPR001881">
    <property type="entry name" value="EGF-like_Ca-bd_dom"/>
</dbReference>
<dbReference type="GO" id="GO:0032991">
    <property type="term" value="C:protein-containing complex"/>
    <property type="evidence" value="ECO:0007669"/>
    <property type="project" value="TreeGrafter"/>
</dbReference>
<comment type="caution">
    <text evidence="9">The sequence shown here is derived from an EMBL/GenBank/DDBJ whole genome shotgun (WGS) entry which is preliminary data.</text>
</comment>
<dbReference type="InterPro" id="IPR002557">
    <property type="entry name" value="Chitin-bd_dom"/>
</dbReference>
<dbReference type="GO" id="GO:0005509">
    <property type="term" value="F:calcium ion binding"/>
    <property type="evidence" value="ECO:0007669"/>
    <property type="project" value="InterPro"/>
</dbReference>
<evidence type="ECO:0000256" key="5">
    <source>
        <dbReference type="ARBA" id="ARBA00023180"/>
    </source>
</evidence>
<dbReference type="CDD" id="cd00054">
    <property type="entry name" value="EGF_CA"/>
    <property type="match status" value="1"/>
</dbReference>
<dbReference type="Proteomes" id="UP000677228">
    <property type="component" value="Unassembled WGS sequence"/>
</dbReference>
<feature type="disulfide bond" evidence="6">
    <location>
        <begin position="245"/>
        <end position="255"/>
    </location>
</feature>
<accession>A0A8S2CSB4</accession>
<protein>
    <submittedName>
        <fullName evidence="9">Uncharacterized protein</fullName>
    </submittedName>
</protein>
<feature type="disulfide bond" evidence="6">
    <location>
        <begin position="380"/>
        <end position="389"/>
    </location>
</feature>
<evidence type="ECO:0000256" key="6">
    <source>
        <dbReference type="PROSITE-ProRule" id="PRU00076"/>
    </source>
</evidence>
<feature type="domain" description="EGF-like" evidence="7">
    <location>
        <begin position="413"/>
        <end position="444"/>
    </location>
</feature>
<dbReference type="PROSITE" id="PS50940">
    <property type="entry name" value="CHIT_BIND_II"/>
    <property type="match status" value="1"/>
</dbReference>
<feature type="domain" description="EGF-like" evidence="7">
    <location>
        <begin position="203"/>
        <end position="238"/>
    </location>
</feature>
<dbReference type="SMART" id="SM00179">
    <property type="entry name" value="EGF_CA"/>
    <property type="match status" value="4"/>
</dbReference>
<dbReference type="SUPFAM" id="SSF57196">
    <property type="entry name" value="EGF/Laminin"/>
    <property type="match status" value="5"/>
</dbReference>
<evidence type="ECO:0000313" key="11">
    <source>
        <dbReference type="Proteomes" id="UP000677228"/>
    </source>
</evidence>
<feature type="disulfide bond" evidence="6">
    <location>
        <begin position="434"/>
        <end position="443"/>
    </location>
</feature>
<keyword evidence="4 6" id="KW-1015">Disulfide bond</keyword>